<name>A0AA40KAJ6_9PEZI</name>
<evidence type="ECO:0000313" key="4">
    <source>
        <dbReference type="EMBL" id="KAK0751562.1"/>
    </source>
</evidence>
<feature type="compositionally biased region" description="Low complexity" evidence="1">
    <location>
        <begin position="135"/>
        <end position="148"/>
    </location>
</feature>
<comment type="caution">
    <text evidence="4">The sequence shown here is derived from an EMBL/GenBank/DDBJ whole genome shotgun (WGS) entry which is preliminary data.</text>
</comment>
<keyword evidence="5" id="KW-1185">Reference proteome</keyword>
<dbReference type="PANTHER" id="PTHR38118:SF3">
    <property type="entry name" value="ANCHORED CELL WALL PROTEIN 11"/>
    <property type="match status" value="1"/>
</dbReference>
<evidence type="ECO:0000256" key="2">
    <source>
        <dbReference type="SAM" id="SignalP"/>
    </source>
</evidence>
<dbReference type="Pfam" id="PF24808">
    <property type="entry name" value="DUF7707"/>
    <property type="match status" value="1"/>
</dbReference>
<gene>
    <name evidence="4" type="ORF">B0T18DRAFT_317391</name>
</gene>
<accession>A0AA40KAJ6</accession>
<organism evidence="4 5">
    <name type="scientific">Schizothecium vesticola</name>
    <dbReference type="NCBI Taxonomy" id="314040"/>
    <lineage>
        <taxon>Eukaryota</taxon>
        <taxon>Fungi</taxon>
        <taxon>Dikarya</taxon>
        <taxon>Ascomycota</taxon>
        <taxon>Pezizomycotina</taxon>
        <taxon>Sordariomycetes</taxon>
        <taxon>Sordariomycetidae</taxon>
        <taxon>Sordariales</taxon>
        <taxon>Schizotheciaceae</taxon>
        <taxon>Schizothecium</taxon>
    </lineage>
</organism>
<feature type="chain" id="PRO_5041222079" description="DUF7707 domain-containing protein" evidence="2">
    <location>
        <begin position="19"/>
        <end position="191"/>
    </location>
</feature>
<keyword evidence="2" id="KW-0732">Signal</keyword>
<dbReference type="PANTHER" id="PTHR38118">
    <property type="entry name" value="ANCHORED CELL WALL PROTEIN 11-RELATED"/>
    <property type="match status" value="1"/>
</dbReference>
<dbReference type="Proteomes" id="UP001172155">
    <property type="component" value="Unassembled WGS sequence"/>
</dbReference>
<feature type="signal peptide" evidence="2">
    <location>
        <begin position="1"/>
        <end position="18"/>
    </location>
</feature>
<dbReference type="InterPro" id="IPR056124">
    <property type="entry name" value="DUF7707"/>
</dbReference>
<reference evidence="4" key="1">
    <citation type="submission" date="2023-06" db="EMBL/GenBank/DDBJ databases">
        <title>Genome-scale phylogeny and comparative genomics of the fungal order Sordariales.</title>
        <authorList>
            <consortium name="Lawrence Berkeley National Laboratory"/>
            <person name="Hensen N."/>
            <person name="Bonometti L."/>
            <person name="Westerberg I."/>
            <person name="Brannstrom I.O."/>
            <person name="Guillou S."/>
            <person name="Cros-Aarteil S."/>
            <person name="Calhoun S."/>
            <person name="Haridas S."/>
            <person name="Kuo A."/>
            <person name="Mondo S."/>
            <person name="Pangilinan J."/>
            <person name="Riley R."/>
            <person name="LaButti K."/>
            <person name="Andreopoulos B."/>
            <person name="Lipzen A."/>
            <person name="Chen C."/>
            <person name="Yanf M."/>
            <person name="Daum C."/>
            <person name="Ng V."/>
            <person name="Clum A."/>
            <person name="Steindorff A."/>
            <person name="Ohm R."/>
            <person name="Martin F."/>
            <person name="Silar P."/>
            <person name="Natvig D."/>
            <person name="Lalanne C."/>
            <person name="Gautier V."/>
            <person name="Ament-velasquez S.L."/>
            <person name="Kruys A."/>
            <person name="Hutchinson M.I."/>
            <person name="Powell A.J."/>
            <person name="Barry K."/>
            <person name="Miller A.N."/>
            <person name="Grigoriev I.V."/>
            <person name="Debuchy R."/>
            <person name="Gladieux P."/>
            <person name="Thoren M.H."/>
            <person name="Johannesson H."/>
        </authorList>
    </citation>
    <scope>NUCLEOTIDE SEQUENCE</scope>
    <source>
        <strain evidence="4">SMH3187-1</strain>
    </source>
</reference>
<dbReference type="EMBL" id="JAUKUD010000002">
    <property type="protein sequence ID" value="KAK0751562.1"/>
    <property type="molecule type" value="Genomic_DNA"/>
</dbReference>
<evidence type="ECO:0000256" key="1">
    <source>
        <dbReference type="SAM" id="MobiDB-lite"/>
    </source>
</evidence>
<feature type="region of interest" description="Disordered" evidence="1">
    <location>
        <begin position="126"/>
        <end position="163"/>
    </location>
</feature>
<proteinExistence type="predicted"/>
<feature type="domain" description="DUF7707" evidence="3">
    <location>
        <begin position="22"/>
        <end position="122"/>
    </location>
</feature>
<evidence type="ECO:0000259" key="3">
    <source>
        <dbReference type="Pfam" id="PF24808"/>
    </source>
</evidence>
<evidence type="ECO:0000313" key="5">
    <source>
        <dbReference type="Proteomes" id="UP001172155"/>
    </source>
</evidence>
<sequence length="191" mass="19239">MRQSSIVVALSAVSVAVAQNFTVNPTDVDLTTRTQWCNAEFNTCGILCGGTFNDNSCTPNDLKFTCTCTNGTAPGLEYYIQTMPTFICQKAFEQCTAKNTGDSIAQNKCTTDIRAKCGTLDPSKANIPAAGGDEPSPTAAPSPSATGGSQAGAGGNAPATTSSTAAGPTMIAQIGNGLAVVAAGVFAAALL</sequence>
<protein>
    <recommendedName>
        <fullName evidence="3">DUF7707 domain-containing protein</fullName>
    </recommendedName>
</protein>
<dbReference type="AlphaFoldDB" id="A0AA40KAJ6"/>